<comment type="caution">
    <text evidence="1">The sequence shown here is derived from an EMBL/GenBank/DDBJ whole genome shotgun (WGS) entry which is preliminary data.</text>
</comment>
<name>A0A8H2PM84_9GAMM</name>
<organism evidence="1 2">
    <name type="scientific">Colwellia ponticola</name>
    <dbReference type="NCBI Taxonomy" id="2304625"/>
    <lineage>
        <taxon>Bacteria</taxon>
        <taxon>Pseudomonadati</taxon>
        <taxon>Pseudomonadota</taxon>
        <taxon>Gammaproteobacteria</taxon>
        <taxon>Alteromonadales</taxon>
        <taxon>Colwelliaceae</taxon>
        <taxon>Colwellia</taxon>
    </lineage>
</organism>
<keyword evidence="2" id="KW-1185">Reference proteome</keyword>
<accession>A0A8H2PM84</accession>
<dbReference type="EMBL" id="SZVP01000010">
    <property type="protein sequence ID" value="TMM44772.1"/>
    <property type="molecule type" value="Genomic_DNA"/>
</dbReference>
<proteinExistence type="predicted"/>
<dbReference type="RefSeq" id="WP_138623291.1">
    <property type="nucleotide sequence ID" value="NZ_SZVP01000010.1"/>
</dbReference>
<protein>
    <submittedName>
        <fullName evidence="1">Uncharacterized protein</fullName>
    </submittedName>
</protein>
<evidence type="ECO:0000313" key="2">
    <source>
        <dbReference type="Proteomes" id="UP000307702"/>
    </source>
</evidence>
<sequence length="202" mass="22842">MTTLSQNANLKEINAYKKKINWGDVSAIYHMISSSLGDLDGILTHGFDSAYKQILNPNTWNLTLLGADKNTDGSLRVNKKPQIILRHEFNDIGYALHCYPAIDGQAVTPHMISQGNCPFNNWLPEKMQILFRINSFIAFAIYCFQSGDDADIALLKYAHYKVEKLIGILSESFEIITVRGYNLAEFYQEIARKNGDILNMDS</sequence>
<reference evidence="1 2" key="1">
    <citation type="submission" date="2019-05" db="EMBL/GenBank/DDBJ databases">
        <title>Colwellia ponticola sp. nov., isolated from seawater.</title>
        <authorList>
            <person name="Yoon J.-H."/>
        </authorList>
    </citation>
    <scope>NUCLEOTIDE SEQUENCE [LARGE SCALE GENOMIC DNA]</scope>
    <source>
        <strain evidence="1 2">OISW-25</strain>
    </source>
</reference>
<dbReference type="AlphaFoldDB" id="A0A8H2PM84"/>
<evidence type="ECO:0000313" key="1">
    <source>
        <dbReference type="EMBL" id="TMM44772.1"/>
    </source>
</evidence>
<gene>
    <name evidence="1" type="ORF">FCS21_10900</name>
</gene>
<dbReference type="Proteomes" id="UP000307702">
    <property type="component" value="Unassembled WGS sequence"/>
</dbReference>
<dbReference type="OrthoDB" id="6226461at2"/>